<dbReference type="Pfam" id="PF05823">
    <property type="entry name" value="Gp-FAR-1"/>
    <property type="match status" value="1"/>
</dbReference>
<keyword evidence="10" id="KW-1185">Reference proteome</keyword>
<dbReference type="GO" id="GO:0019841">
    <property type="term" value="F:retinol binding"/>
    <property type="evidence" value="ECO:0007669"/>
    <property type="project" value="UniProtKB-KW"/>
</dbReference>
<comment type="subcellular location">
    <subcellularLocation>
        <location evidence="1">Secreted</location>
    </subcellularLocation>
</comment>
<reference evidence="11" key="2">
    <citation type="submission" date="2016-11" db="UniProtKB">
        <authorList>
            <consortium name="WormBaseParasite"/>
        </authorList>
    </citation>
    <scope>IDENTIFICATION</scope>
</reference>
<dbReference type="GO" id="GO:0016918">
    <property type="term" value="F:retinal binding"/>
    <property type="evidence" value="ECO:0007669"/>
    <property type="project" value="UniProtKB-KW"/>
</dbReference>
<evidence type="ECO:0000256" key="2">
    <source>
        <dbReference type="ARBA" id="ARBA00006648"/>
    </source>
</evidence>
<keyword evidence="4" id="KW-0732">Signal</keyword>
<evidence type="ECO:0000313" key="10">
    <source>
        <dbReference type="Proteomes" id="UP000095285"/>
    </source>
</evidence>
<evidence type="ECO:0000256" key="8">
    <source>
        <dbReference type="ARBA" id="ARBA00023121"/>
    </source>
</evidence>
<evidence type="ECO:0000256" key="4">
    <source>
        <dbReference type="ARBA" id="ARBA00022729"/>
    </source>
</evidence>
<dbReference type="STRING" id="7209.A0A1I7VT95"/>
<reference evidence="10" key="1">
    <citation type="submission" date="2012-04" db="EMBL/GenBank/DDBJ databases">
        <title>The Genome Sequence of Loa loa.</title>
        <authorList>
            <consortium name="The Broad Institute Genome Sequencing Platform"/>
            <consortium name="Broad Institute Genome Sequencing Center for Infectious Disease"/>
            <person name="Nutman T.B."/>
            <person name="Fink D.L."/>
            <person name="Russ C."/>
            <person name="Young S."/>
            <person name="Zeng Q."/>
            <person name="Gargeya S."/>
            <person name="Alvarado L."/>
            <person name="Berlin A."/>
            <person name="Chapman S.B."/>
            <person name="Chen Z."/>
            <person name="Freedman E."/>
            <person name="Gellesch M."/>
            <person name="Goldberg J."/>
            <person name="Griggs A."/>
            <person name="Gujja S."/>
            <person name="Heilman E.R."/>
            <person name="Heiman D."/>
            <person name="Howarth C."/>
            <person name="Mehta T."/>
            <person name="Neiman D."/>
            <person name="Pearson M."/>
            <person name="Roberts A."/>
            <person name="Saif S."/>
            <person name="Shea T."/>
            <person name="Shenoy N."/>
            <person name="Sisk P."/>
            <person name="Stolte C."/>
            <person name="Sykes S."/>
            <person name="White J."/>
            <person name="Yandava C."/>
            <person name="Haas B."/>
            <person name="Henn M.R."/>
            <person name="Nusbaum C."/>
            <person name="Birren B."/>
        </authorList>
    </citation>
    <scope>NUCLEOTIDE SEQUENCE [LARGE SCALE GENOMIC DNA]</scope>
</reference>
<keyword evidence="5" id="KW-0845">Vitamin A</keyword>
<accession>A0A1I7VT95</accession>
<evidence type="ECO:0000256" key="7">
    <source>
        <dbReference type="ARBA" id="ARBA00023072"/>
    </source>
</evidence>
<proteinExistence type="inferred from homology"/>
<keyword evidence="3" id="KW-0964">Secreted</keyword>
<dbReference type="AlphaFoldDB" id="A0A1I7VT95"/>
<evidence type="ECO:0000313" key="11">
    <source>
        <dbReference type="WBParaSite" id="EN70_6018"/>
    </source>
</evidence>
<evidence type="ECO:0000256" key="1">
    <source>
        <dbReference type="ARBA" id="ARBA00004613"/>
    </source>
</evidence>
<evidence type="ECO:0000256" key="9">
    <source>
        <dbReference type="SAM" id="MobiDB-lite"/>
    </source>
</evidence>
<name>A0A1I7VT95_LOALO</name>
<comment type="similarity">
    <text evidence="2">Belongs to the fatty-acid and retinol-binding protein (FARBP) family.</text>
</comment>
<keyword evidence="6" id="KW-0175">Coiled coil</keyword>
<feature type="region of interest" description="Disordered" evidence="9">
    <location>
        <begin position="150"/>
        <end position="198"/>
    </location>
</feature>
<dbReference type="GO" id="GO:0005576">
    <property type="term" value="C:extracellular region"/>
    <property type="evidence" value="ECO:0007669"/>
    <property type="project" value="UniProtKB-SubCell"/>
</dbReference>
<dbReference type="InterPro" id="IPR008632">
    <property type="entry name" value="Gp-FAR-1"/>
</dbReference>
<evidence type="ECO:0000256" key="5">
    <source>
        <dbReference type="ARBA" id="ARBA00022893"/>
    </source>
</evidence>
<evidence type="ECO:0000256" key="6">
    <source>
        <dbReference type="ARBA" id="ARBA00023054"/>
    </source>
</evidence>
<dbReference type="Gene3D" id="1.20.120.1100">
    <property type="match status" value="1"/>
</dbReference>
<keyword evidence="7" id="KW-0683">Retinol-binding</keyword>
<dbReference type="WBParaSite" id="EN70_6018">
    <property type="protein sequence ID" value="EN70_6018"/>
    <property type="gene ID" value="EN70_6018"/>
</dbReference>
<sequence>MFYTNLNEEEKAQLKKFAKTSASNFSLTDVQFLDGLKNEAGELFGKLTGLRDVINTKLDAMQPESRRFIENLLRRFLAAFSQDGLMNILEALKGFGKEVVDMFDGLSKPIQNDILKAFPIIGSYVTSDITRLMLRKLAELDLISRTSTLAPTVDHNKGDPGDFPSPQLIGPKNPGDFDSDDNTGFEKEKSVTTTMYPSNGNEEVLSIKKVVGNK</sequence>
<evidence type="ECO:0000256" key="3">
    <source>
        <dbReference type="ARBA" id="ARBA00022525"/>
    </source>
</evidence>
<keyword evidence="8" id="KW-0446">Lipid-binding</keyword>
<protein>
    <submittedName>
        <fullName evidence="11">Fatty-acid and retinol-binding protein 1</fullName>
    </submittedName>
</protein>
<dbReference type="Proteomes" id="UP000095285">
    <property type="component" value="Unassembled WGS sequence"/>
</dbReference>
<organism evidence="10 11">
    <name type="scientific">Loa loa</name>
    <name type="common">Eye worm</name>
    <name type="synonym">Filaria loa</name>
    <dbReference type="NCBI Taxonomy" id="7209"/>
    <lineage>
        <taxon>Eukaryota</taxon>
        <taxon>Metazoa</taxon>
        <taxon>Ecdysozoa</taxon>
        <taxon>Nematoda</taxon>
        <taxon>Chromadorea</taxon>
        <taxon>Rhabditida</taxon>
        <taxon>Spirurina</taxon>
        <taxon>Spiruromorpha</taxon>
        <taxon>Filarioidea</taxon>
        <taxon>Onchocercidae</taxon>
        <taxon>Loa</taxon>
    </lineage>
</organism>